<organism evidence="1 2">
    <name type="scientific">Mortierella isabellina</name>
    <name type="common">Filamentous fungus</name>
    <name type="synonym">Umbelopsis isabellina</name>
    <dbReference type="NCBI Taxonomy" id="91625"/>
    <lineage>
        <taxon>Eukaryota</taxon>
        <taxon>Fungi</taxon>
        <taxon>Fungi incertae sedis</taxon>
        <taxon>Mucoromycota</taxon>
        <taxon>Mucoromycotina</taxon>
        <taxon>Umbelopsidomycetes</taxon>
        <taxon>Umbelopsidales</taxon>
        <taxon>Umbelopsidaceae</taxon>
        <taxon>Umbelopsis</taxon>
    </lineage>
</organism>
<dbReference type="EMBL" id="JAEPQZ010000009">
    <property type="protein sequence ID" value="KAG2177350.1"/>
    <property type="molecule type" value="Genomic_DNA"/>
</dbReference>
<evidence type="ECO:0000313" key="1">
    <source>
        <dbReference type="EMBL" id="KAG2177350.1"/>
    </source>
</evidence>
<evidence type="ECO:0000313" key="2">
    <source>
        <dbReference type="Proteomes" id="UP000654370"/>
    </source>
</evidence>
<dbReference type="OrthoDB" id="2378114at2759"/>
<dbReference type="Proteomes" id="UP000654370">
    <property type="component" value="Unassembled WGS sequence"/>
</dbReference>
<accession>A0A8H7UC03</accession>
<dbReference type="AlphaFoldDB" id="A0A8H7UC03"/>
<comment type="caution">
    <text evidence="1">The sequence shown here is derived from an EMBL/GenBank/DDBJ whole genome shotgun (WGS) entry which is preliminary data.</text>
</comment>
<reference evidence="1" key="1">
    <citation type="submission" date="2020-12" db="EMBL/GenBank/DDBJ databases">
        <title>Metabolic potential, ecology and presence of endohyphal bacteria is reflected in genomic diversity of Mucoromycotina.</title>
        <authorList>
            <person name="Muszewska A."/>
            <person name="Okrasinska A."/>
            <person name="Steczkiewicz K."/>
            <person name="Drgas O."/>
            <person name="Orlowska M."/>
            <person name="Perlinska-Lenart U."/>
            <person name="Aleksandrzak-Piekarczyk T."/>
            <person name="Szatraj K."/>
            <person name="Zielenkiewicz U."/>
            <person name="Pilsyk S."/>
            <person name="Malc E."/>
            <person name="Mieczkowski P."/>
            <person name="Kruszewska J.S."/>
            <person name="Biernat P."/>
            <person name="Pawlowska J."/>
        </authorList>
    </citation>
    <scope>NUCLEOTIDE SEQUENCE</scope>
    <source>
        <strain evidence="1">WA0000067209</strain>
    </source>
</reference>
<keyword evidence="2" id="KW-1185">Reference proteome</keyword>
<gene>
    <name evidence="1" type="ORF">INT43_008007</name>
</gene>
<proteinExistence type="predicted"/>
<sequence>MPFHIADMALPPRTAVHEAISQDDPYHEDHHLQGDIALRKLGQDKSLIWNNIISFLQRRTRSEYNVFDDPPWCLLLAKDRESLERTIVETQQVAARQDNMSDLQKRQWLNRIRICYTPTIHHVRAVISAFHIPHVDQNAGNSLLAKIDYEHSTNPPTLIAVYDLLDIFDNDDDYIANNEFGTSHQIAKQDDLMHMLAALSEFLEYCKLGTNDASHLLLYDTKIQQQYTSQIEDDVVVPVALETSPDSKSITKIFQSWVDWIVESQKVNLPIEESDEGEKQSLYDQQVVKRFISLVAIPSRRLGAVEDLHWTFEI</sequence>
<protein>
    <submittedName>
        <fullName evidence="1">Uncharacterized protein</fullName>
    </submittedName>
</protein>
<name>A0A8H7UC03_MORIS</name>